<evidence type="ECO:0000256" key="1">
    <source>
        <dbReference type="SAM" id="MobiDB-lite"/>
    </source>
</evidence>
<dbReference type="EMBL" id="GG692434">
    <property type="protein sequence ID" value="EER37693.1"/>
    <property type="molecule type" value="Genomic_DNA"/>
</dbReference>
<dbReference type="AlphaFoldDB" id="C6HQ82"/>
<organism evidence="2 3">
    <name type="scientific">Ajellomyces capsulatus (strain H143)</name>
    <name type="common">Darling's disease fungus</name>
    <name type="synonym">Histoplasma capsulatum</name>
    <dbReference type="NCBI Taxonomy" id="544712"/>
    <lineage>
        <taxon>Eukaryota</taxon>
        <taxon>Fungi</taxon>
        <taxon>Dikarya</taxon>
        <taxon>Ascomycota</taxon>
        <taxon>Pezizomycotina</taxon>
        <taxon>Eurotiomycetes</taxon>
        <taxon>Eurotiomycetidae</taxon>
        <taxon>Onygenales</taxon>
        <taxon>Ajellomycetaceae</taxon>
        <taxon>Histoplasma</taxon>
    </lineage>
</organism>
<dbReference type="HOGENOM" id="CLU_847217_0_0_1"/>
<evidence type="ECO:0000313" key="3">
    <source>
        <dbReference type="Proteomes" id="UP000002624"/>
    </source>
</evidence>
<protein>
    <submittedName>
        <fullName evidence="2">Uncharacterized protein</fullName>
    </submittedName>
</protein>
<reference evidence="3" key="1">
    <citation type="submission" date="2009-05" db="EMBL/GenBank/DDBJ databases">
        <title>The genome sequence of Ajellomyces capsulatus strain H143.</title>
        <authorList>
            <person name="Champion M."/>
            <person name="Cuomo C.A."/>
            <person name="Ma L.-J."/>
            <person name="Henn M.R."/>
            <person name="Sil A."/>
            <person name="Goldman B."/>
            <person name="Young S.K."/>
            <person name="Kodira C.D."/>
            <person name="Zeng Q."/>
            <person name="Koehrsen M."/>
            <person name="Alvarado L."/>
            <person name="Berlin A.M."/>
            <person name="Borenstein D."/>
            <person name="Chen Z."/>
            <person name="Engels R."/>
            <person name="Freedman E."/>
            <person name="Gellesch M."/>
            <person name="Goldberg J."/>
            <person name="Griggs A."/>
            <person name="Gujja S."/>
            <person name="Heiman D.I."/>
            <person name="Hepburn T.A."/>
            <person name="Howarth C."/>
            <person name="Jen D."/>
            <person name="Larson L."/>
            <person name="Lewis B."/>
            <person name="Mehta T."/>
            <person name="Park D."/>
            <person name="Pearson M."/>
            <person name="Roberts A."/>
            <person name="Saif S."/>
            <person name="Shea T.D."/>
            <person name="Shenoy N."/>
            <person name="Sisk P."/>
            <person name="Stolte C."/>
            <person name="Sykes S."/>
            <person name="Walk T."/>
            <person name="White J."/>
            <person name="Yandava C."/>
            <person name="Klein B."/>
            <person name="McEwen J.G."/>
            <person name="Puccia R."/>
            <person name="Goldman G.H."/>
            <person name="Felipe M.S."/>
            <person name="Nino-Vega G."/>
            <person name="San-Blas G."/>
            <person name="Taylor J.W."/>
            <person name="Mendoza L."/>
            <person name="Galagan J.E."/>
            <person name="Nusbaum C."/>
            <person name="Birren B.W."/>
        </authorList>
    </citation>
    <scope>NUCLEOTIDE SEQUENCE [LARGE SCALE GENOMIC DNA]</scope>
    <source>
        <strain evidence="3">H143</strain>
    </source>
</reference>
<dbReference type="Proteomes" id="UP000002624">
    <property type="component" value="Unassembled WGS sequence"/>
</dbReference>
<sequence>MLIGQRAWRRETLAADPGCGVSTNTGRTVLSCTLWAGIPGPAAASRIQRPATSRLRTGLSRETNDVRLAEANPRRCCWFSQSQPIPLPACTMFPLASWPSRREMPWAADPASQTWTDLVLAWILTAIQNGDKVPVRRWENRRTDTLLYGDSGEEAHSSRNNSKTHKSLGFTSQLPELPRFVPGTASIISLPKQQQGTCTLGKPLRPEQLIVQALMCVLSLAQGPKIVSTKLQLFPGCCCVGIGMHSLHLWDSYNQFNSTILGWNCCVVGQSFMLPRCPYMAPNVLVPKRSPLEDPWMRQDRLRIESSVSVLPRPLACRWSQLSQCIGR</sequence>
<evidence type="ECO:0000313" key="2">
    <source>
        <dbReference type="EMBL" id="EER37693.1"/>
    </source>
</evidence>
<gene>
    <name evidence="2" type="ORF">HCDG_08363</name>
</gene>
<accession>C6HQ82</accession>
<name>C6HQ82_AJECH</name>
<feature type="region of interest" description="Disordered" evidence="1">
    <location>
        <begin position="149"/>
        <end position="168"/>
    </location>
</feature>
<dbReference type="VEuPathDB" id="FungiDB:HCDG_08363"/>
<proteinExistence type="predicted"/>